<protein>
    <submittedName>
        <fullName evidence="2">Uncharacterized protein</fullName>
    </submittedName>
</protein>
<feature type="region of interest" description="Disordered" evidence="1">
    <location>
        <begin position="49"/>
        <end position="84"/>
    </location>
</feature>
<proteinExistence type="predicted"/>
<name>B6AM36_9BACT</name>
<reference evidence="2" key="1">
    <citation type="journal article" date="2004" name="Nature">
        <title>Community structure and metabolism through reconstruction of microbial genomes from the environment.</title>
        <authorList>
            <person name="Tyson G.W."/>
            <person name="Chapman J."/>
            <person name="Hugenholtz P."/>
            <person name="Allen E.E."/>
            <person name="Ram R.J."/>
            <person name="Richardson P.M."/>
            <person name="Solovyev V.V."/>
            <person name="Rubin E.M."/>
            <person name="Rokhsar D.S."/>
            <person name="Banfield J.F."/>
        </authorList>
    </citation>
    <scope>NUCLEOTIDE SEQUENCE [LARGE SCALE GENOMIC DNA]</scope>
</reference>
<gene>
    <name evidence="2" type="ORF">CGL2_11277181</name>
</gene>
<dbReference type="AlphaFoldDB" id="B6AM36"/>
<accession>B6AM36</accession>
<organism evidence="2">
    <name type="scientific">Leptospirillum sp. Group II '5-way CG'</name>
    <dbReference type="NCBI Taxonomy" id="419541"/>
    <lineage>
        <taxon>Bacteria</taxon>
        <taxon>Pseudomonadati</taxon>
        <taxon>Nitrospirota</taxon>
        <taxon>Nitrospiria</taxon>
        <taxon>Nitrospirales</taxon>
        <taxon>Nitrospiraceae</taxon>
        <taxon>Leptospirillum</taxon>
    </lineage>
</organism>
<reference evidence="2" key="2">
    <citation type="journal article" date="2008" name="PLoS Biol.">
        <title>Population genomic analysis of strain variation in Leptospirillum group II bacteria involved in acid mine drainage formation.</title>
        <authorList>
            <person name="Simmons S.L."/>
            <person name="Dibartolo G."/>
            <person name="Denef V.J."/>
            <person name="Goltsman D.S."/>
            <person name="Thelen M.P."/>
            <person name="Banfield J.F."/>
        </authorList>
    </citation>
    <scope>NUCLEOTIDE SEQUENCE [LARGE SCALE GENOMIC DNA]</scope>
</reference>
<sequence>MVQCIVLLKNKQYRFIRSFGQFLVGPIYSRGCYVPVRIQGRMNKRALLTTRESRTSRISQDQPIRGSLERSSRGSPGPHVGQERFPGLVDIADLGEQECLVAEGKVVGVDEVVPEFAFEAGPDRTQYKVQPSRERPIVDWARFGYE</sequence>
<dbReference type="EMBL" id="DS995259">
    <property type="protein sequence ID" value="EDZ39543.1"/>
    <property type="molecule type" value="Genomic_DNA"/>
</dbReference>
<evidence type="ECO:0000313" key="2">
    <source>
        <dbReference type="EMBL" id="EDZ39543.1"/>
    </source>
</evidence>
<evidence type="ECO:0000256" key="1">
    <source>
        <dbReference type="SAM" id="MobiDB-lite"/>
    </source>
</evidence>